<dbReference type="EMBL" id="JAOQKE010000032">
    <property type="protein sequence ID" value="MCU6726651.1"/>
    <property type="molecule type" value="Genomic_DNA"/>
</dbReference>
<protein>
    <recommendedName>
        <fullName evidence="5">Peptidase C39-like domain-containing protein</fullName>
    </recommendedName>
</protein>
<feature type="region of interest" description="Disordered" evidence="1">
    <location>
        <begin position="36"/>
        <end position="66"/>
    </location>
</feature>
<dbReference type="RefSeq" id="WP_262655890.1">
    <property type="nucleotide sequence ID" value="NZ_JAOQKE010000032.1"/>
</dbReference>
<reference evidence="3 4" key="1">
    <citation type="journal article" date="2021" name="ISME Commun">
        <title>Automated analysis of genomic sequences facilitates high-throughput and comprehensive description of bacteria.</title>
        <authorList>
            <person name="Hitch T.C.A."/>
        </authorList>
    </citation>
    <scope>NUCLEOTIDE SEQUENCE [LARGE SCALE GENOMIC DNA]</scope>
    <source>
        <strain evidence="3 4">Sanger_29</strain>
    </source>
</reference>
<comment type="caution">
    <text evidence="3">The sequence shown here is derived from an EMBL/GenBank/DDBJ whole genome shotgun (WGS) entry which is preliminary data.</text>
</comment>
<name>A0ABT2SQR5_9FIRM</name>
<organism evidence="3 4">
    <name type="scientific">Muricoprocola aceti</name>
    <dbReference type="NCBI Taxonomy" id="2981772"/>
    <lineage>
        <taxon>Bacteria</taxon>
        <taxon>Bacillati</taxon>
        <taxon>Bacillota</taxon>
        <taxon>Clostridia</taxon>
        <taxon>Lachnospirales</taxon>
        <taxon>Lachnospiraceae</taxon>
        <taxon>Muricoprocola</taxon>
    </lineage>
</organism>
<sequence length="426" mass="47088">MKKKIIQAVCLAAVTMSATYMGSGTTVMAAQTAKAAESETTTETQKATETKALPKTEMTEEAEQPVTLEEEVLQENLTEEPIEEETEEVISDKDLTMEPETEAEEEIVFEPEYHPEQDPSPVVNGIQKSLENQDRSQIHTIDIPDTDWIAINGEKATCTSYAKIRYEYDPEVQVGTIRYISQLAGSGLFDWSYWGGWGNQAGIECGTASISMALSYVGVNLTPQQILDAHGGLTCFTGWGVVDLSPDVAGGVEQYINGRGQYSPVIVHLPTYSQLGHYVVLIGKVSDSEYLVLDCAQDSTWVMTVGDGFYNSIDQVYQYYNPNAEMLDHKEVKDSAVMATCTKMGLTAGSHCEVCGEVLAKQEVVPCNGHAWSDWIVNQKPTTERSGEKYRICNVCGQRDVRSMEQLPEELVLEIPDVVLEMENVR</sequence>
<evidence type="ECO:0000256" key="2">
    <source>
        <dbReference type="SAM" id="SignalP"/>
    </source>
</evidence>
<feature type="signal peptide" evidence="2">
    <location>
        <begin position="1"/>
        <end position="29"/>
    </location>
</feature>
<accession>A0ABT2SQR5</accession>
<evidence type="ECO:0008006" key="5">
    <source>
        <dbReference type="Google" id="ProtNLM"/>
    </source>
</evidence>
<feature type="compositionally biased region" description="Low complexity" evidence="1">
    <location>
        <begin position="36"/>
        <end position="45"/>
    </location>
</feature>
<gene>
    <name evidence="3" type="ORF">OCV47_15205</name>
</gene>
<proteinExistence type="predicted"/>
<keyword evidence="4" id="KW-1185">Reference proteome</keyword>
<keyword evidence="2" id="KW-0732">Signal</keyword>
<evidence type="ECO:0000313" key="4">
    <source>
        <dbReference type="Proteomes" id="UP001652338"/>
    </source>
</evidence>
<feature type="compositionally biased region" description="Basic and acidic residues" evidence="1">
    <location>
        <begin position="46"/>
        <end position="58"/>
    </location>
</feature>
<feature type="chain" id="PRO_5045721053" description="Peptidase C39-like domain-containing protein" evidence="2">
    <location>
        <begin position="30"/>
        <end position="426"/>
    </location>
</feature>
<dbReference type="Proteomes" id="UP001652338">
    <property type="component" value="Unassembled WGS sequence"/>
</dbReference>
<evidence type="ECO:0000256" key="1">
    <source>
        <dbReference type="SAM" id="MobiDB-lite"/>
    </source>
</evidence>
<evidence type="ECO:0000313" key="3">
    <source>
        <dbReference type="EMBL" id="MCU6726651.1"/>
    </source>
</evidence>